<dbReference type="SUPFAM" id="SSF52540">
    <property type="entry name" value="P-loop containing nucleoside triphosphate hydrolases"/>
    <property type="match status" value="2"/>
</dbReference>
<keyword evidence="8" id="KW-0472">Membrane</keyword>
<comment type="subcellular location">
    <subcellularLocation>
        <location evidence="1">Cell membrane</location>
        <topology evidence="1">Peripheral membrane protein</topology>
    </subcellularLocation>
</comment>
<dbReference type="EMBL" id="RSAS01000960">
    <property type="protein sequence ID" value="RRR65368.1"/>
    <property type="molecule type" value="Genomic_DNA"/>
</dbReference>
<accession>A0A426TQ95</accession>
<dbReference type="GO" id="GO:0005886">
    <property type="term" value="C:plasma membrane"/>
    <property type="evidence" value="ECO:0007669"/>
    <property type="project" value="UniProtKB-SubCell"/>
</dbReference>
<dbReference type="PANTHER" id="PTHR43790">
    <property type="entry name" value="CARBOHYDRATE TRANSPORT ATP-BINDING PROTEIN MG119-RELATED"/>
    <property type="match status" value="1"/>
</dbReference>
<evidence type="ECO:0000256" key="4">
    <source>
        <dbReference type="ARBA" id="ARBA00022737"/>
    </source>
</evidence>
<evidence type="ECO:0000256" key="7">
    <source>
        <dbReference type="ARBA" id="ARBA00022967"/>
    </source>
</evidence>
<dbReference type="CDD" id="cd03215">
    <property type="entry name" value="ABC_Carb_Monos_II"/>
    <property type="match status" value="1"/>
</dbReference>
<keyword evidence="6 11" id="KW-0067">ATP-binding</keyword>
<dbReference type="PROSITE" id="PS50893">
    <property type="entry name" value="ABC_TRANSPORTER_2"/>
    <property type="match status" value="2"/>
</dbReference>
<dbReference type="FunFam" id="3.40.50.300:FF:000127">
    <property type="entry name" value="Ribose import ATP-binding protein RbsA"/>
    <property type="match status" value="1"/>
</dbReference>
<evidence type="ECO:0000256" key="3">
    <source>
        <dbReference type="ARBA" id="ARBA00022475"/>
    </source>
</evidence>
<dbReference type="InterPro" id="IPR050107">
    <property type="entry name" value="ABC_carbohydrate_import_ATPase"/>
</dbReference>
<reference evidence="11 12" key="1">
    <citation type="submission" date="2018-12" db="EMBL/GenBank/DDBJ databases">
        <title>Genome Sequence of Candidatus Viridilinea halotolerans isolated from saline sulfide-rich spring.</title>
        <authorList>
            <person name="Grouzdev D.S."/>
            <person name="Burganskaya E.I."/>
            <person name="Krutkina M.S."/>
            <person name="Sukhacheva M.V."/>
            <person name="Gorlenko V.M."/>
        </authorList>
    </citation>
    <scope>NUCLEOTIDE SEQUENCE [LARGE SCALE GENOMIC DNA]</scope>
    <source>
        <strain evidence="11">Chok-6</strain>
    </source>
</reference>
<evidence type="ECO:0000256" key="6">
    <source>
        <dbReference type="ARBA" id="ARBA00022840"/>
    </source>
</evidence>
<gene>
    <name evidence="11" type="ORF">EI684_23295</name>
</gene>
<protein>
    <submittedName>
        <fullName evidence="11">ABC transporter ATP-binding protein</fullName>
    </submittedName>
</protein>
<keyword evidence="5" id="KW-0547">Nucleotide-binding</keyword>
<dbReference type="PROSITE" id="PS00211">
    <property type="entry name" value="ABC_TRANSPORTER_1"/>
    <property type="match status" value="1"/>
</dbReference>
<name>A0A426TQ95_9CHLR</name>
<evidence type="ECO:0000256" key="1">
    <source>
        <dbReference type="ARBA" id="ARBA00004202"/>
    </source>
</evidence>
<dbReference type="Pfam" id="PF00005">
    <property type="entry name" value="ABC_tran"/>
    <property type="match status" value="2"/>
</dbReference>
<dbReference type="InterPro" id="IPR027417">
    <property type="entry name" value="P-loop_NTPase"/>
</dbReference>
<keyword evidence="3" id="KW-1003">Cell membrane</keyword>
<dbReference type="InterPro" id="IPR003439">
    <property type="entry name" value="ABC_transporter-like_ATP-bd"/>
</dbReference>
<dbReference type="CDD" id="cd03216">
    <property type="entry name" value="ABC_Carb_Monos_I"/>
    <property type="match status" value="1"/>
</dbReference>
<feature type="compositionally biased region" description="Basic and acidic residues" evidence="9">
    <location>
        <begin position="511"/>
        <end position="523"/>
    </location>
</feature>
<feature type="domain" description="ABC transporter" evidence="10">
    <location>
        <begin position="264"/>
        <end position="508"/>
    </location>
</feature>
<proteinExistence type="predicted"/>
<dbReference type="SMART" id="SM00382">
    <property type="entry name" value="AAA"/>
    <property type="match status" value="1"/>
</dbReference>
<organism evidence="11 12">
    <name type="scientific">Candidatus Viridilinea halotolerans</name>
    <dbReference type="NCBI Taxonomy" id="2491704"/>
    <lineage>
        <taxon>Bacteria</taxon>
        <taxon>Bacillati</taxon>
        <taxon>Chloroflexota</taxon>
        <taxon>Chloroflexia</taxon>
        <taxon>Chloroflexales</taxon>
        <taxon>Chloroflexineae</taxon>
        <taxon>Oscillochloridaceae</taxon>
        <taxon>Candidatus Viridilinea</taxon>
    </lineage>
</organism>
<feature type="region of interest" description="Disordered" evidence="9">
    <location>
        <begin position="504"/>
        <end position="523"/>
    </location>
</feature>
<dbReference type="GO" id="GO:0016887">
    <property type="term" value="F:ATP hydrolysis activity"/>
    <property type="evidence" value="ECO:0007669"/>
    <property type="project" value="InterPro"/>
</dbReference>
<evidence type="ECO:0000256" key="2">
    <source>
        <dbReference type="ARBA" id="ARBA00022448"/>
    </source>
</evidence>
<keyword evidence="2" id="KW-0813">Transport</keyword>
<dbReference type="Proteomes" id="UP000280307">
    <property type="component" value="Unassembled WGS sequence"/>
</dbReference>
<dbReference type="PANTHER" id="PTHR43790:SF4">
    <property type="entry name" value="GUANOSINE IMPORT ATP-BINDING PROTEIN NUPO"/>
    <property type="match status" value="1"/>
</dbReference>
<feature type="domain" description="ABC transporter" evidence="10">
    <location>
        <begin position="12"/>
        <end position="247"/>
    </location>
</feature>
<dbReference type="Gene3D" id="3.40.50.300">
    <property type="entry name" value="P-loop containing nucleotide triphosphate hydrolases"/>
    <property type="match status" value="2"/>
</dbReference>
<comment type="caution">
    <text evidence="11">The sequence shown here is derived from an EMBL/GenBank/DDBJ whole genome shotgun (WGS) entry which is preliminary data.</text>
</comment>
<dbReference type="InterPro" id="IPR017871">
    <property type="entry name" value="ABC_transporter-like_CS"/>
</dbReference>
<evidence type="ECO:0000256" key="5">
    <source>
        <dbReference type="ARBA" id="ARBA00022741"/>
    </source>
</evidence>
<evidence type="ECO:0000259" key="10">
    <source>
        <dbReference type="PROSITE" id="PS50893"/>
    </source>
</evidence>
<evidence type="ECO:0000313" key="11">
    <source>
        <dbReference type="EMBL" id="RRR65368.1"/>
    </source>
</evidence>
<evidence type="ECO:0000256" key="9">
    <source>
        <dbReference type="SAM" id="MobiDB-lite"/>
    </source>
</evidence>
<dbReference type="GO" id="GO:0005524">
    <property type="term" value="F:ATP binding"/>
    <property type="evidence" value="ECO:0007669"/>
    <property type="project" value="UniProtKB-KW"/>
</dbReference>
<keyword evidence="7" id="KW-1278">Translocase</keyword>
<evidence type="ECO:0000313" key="12">
    <source>
        <dbReference type="Proteomes" id="UP000280307"/>
    </source>
</evidence>
<evidence type="ECO:0000256" key="8">
    <source>
        <dbReference type="ARBA" id="ARBA00023136"/>
    </source>
</evidence>
<dbReference type="InterPro" id="IPR003593">
    <property type="entry name" value="AAA+_ATPase"/>
</dbReference>
<sequence length="523" mass="56680">MTQPGTQRPVVMEARQITKRFPGVTANDNVSLHLHQGEVLALLGENGAGKSTLMNILYGLYSQDAGEILVNGEPFRAKSPHASIARGIGMVHQHFQLVPVMTVVENVMLGNEMTRLGFLERRNAATQIREIGERYGLPVDPHALVADLDVGAQQRVEIIKALYRNADILILDEPTAVLTPQEADDLVRVMRTLTAQGKSLIFITHKLREVLEVADRIVVLRAGRVVGEADPATASETSLAALMVGRSVILTVDKNPAQPGDPVLTVRDLRVRDDRQLMAVDGISLEVRSGEILGIAGVQGNGQTELVQTLTGLRTSEGGRIAIADQTVTSASPRQISELGVAHIPEDRQRDGIVASYPLTENGILELYYLPPFARGIVRNEAAIVQHAEQLVAAFDVRTPGVHVAASALSGGNQQKFIVAREFSRKLKLLIAAQPTRGIDVGSIEFIHQQIIKKRDEGIAVLLVSAELDEILALSDRIAVMYHGHIVATVRNGDLSREQLGLLMAGGGGDEEQKNRGTEEQRS</sequence>
<keyword evidence="4" id="KW-0677">Repeat</keyword>
<dbReference type="AlphaFoldDB" id="A0A426TQ95"/>